<evidence type="ECO:0000313" key="2">
    <source>
        <dbReference type="Proteomes" id="UP000281962"/>
    </source>
</evidence>
<dbReference type="InterPro" id="IPR050378">
    <property type="entry name" value="Metallo-dep_Hydrolases_sf"/>
</dbReference>
<name>A0A497EUX8_9CREN</name>
<dbReference type="PANTHER" id="PTHR11647">
    <property type="entry name" value="HYDRANTOINASE/DIHYDROPYRIMIDINASE FAMILY MEMBER"/>
    <property type="match status" value="1"/>
</dbReference>
<dbReference type="EMBL" id="QMQY01000043">
    <property type="protein sequence ID" value="RLE50832.1"/>
    <property type="molecule type" value="Genomic_DNA"/>
</dbReference>
<dbReference type="InterPro" id="IPR011059">
    <property type="entry name" value="Metal-dep_hydrolase_composite"/>
</dbReference>
<gene>
    <name evidence="1" type="ORF">DRJ21_01355</name>
</gene>
<proteinExistence type="predicted"/>
<organism evidence="1 2">
    <name type="scientific">Thermoproteota archaeon</name>
    <dbReference type="NCBI Taxonomy" id="2056631"/>
    <lineage>
        <taxon>Archaea</taxon>
        <taxon>Thermoproteota</taxon>
    </lineage>
</organism>
<dbReference type="GO" id="GO:0016810">
    <property type="term" value="F:hydrolase activity, acting on carbon-nitrogen (but not peptide) bonds"/>
    <property type="evidence" value="ECO:0007669"/>
    <property type="project" value="InterPro"/>
</dbReference>
<dbReference type="SUPFAM" id="SSF51338">
    <property type="entry name" value="Composite domain of metallo-dependent hydrolases"/>
    <property type="match status" value="1"/>
</dbReference>
<dbReference type="SUPFAM" id="SSF51556">
    <property type="entry name" value="Metallo-dependent hydrolases"/>
    <property type="match status" value="1"/>
</dbReference>
<protein>
    <submittedName>
        <fullName evidence="1">Aminoacylase</fullName>
    </submittedName>
</protein>
<comment type="caution">
    <text evidence="1">The sequence shown here is derived from an EMBL/GenBank/DDBJ whole genome shotgun (WGS) entry which is preliminary data.</text>
</comment>
<reference evidence="1 2" key="1">
    <citation type="submission" date="2018-06" db="EMBL/GenBank/DDBJ databases">
        <title>Extensive metabolic versatility and redundancy in microbially diverse, dynamic hydrothermal sediments.</title>
        <authorList>
            <person name="Dombrowski N."/>
            <person name="Teske A."/>
            <person name="Baker B.J."/>
        </authorList>
    </citation>
    <scope>NUCLEOTIDE SEQUENCE [LARGE SCALE GENOMIC DNA]</scope>
    <source>
        <strain evidence="1">B30_G17</strain>
    </source>
</reference>
<feature type="non-terminal residue" evidence="1">
    <location>
        <position position="279"/>
    </location>
</feature>
<dbReference type="AlphaFoldDB" id="A0A497EUX8"/>
<accession>A0A497EUX8</accession>
<dbReference type="InterPro" id="IPR032466">
    <property type="entry name" value="Metal_Hydrolase"/>
</dbReference>
<dbReference type="Gene3D" id="3.20.20.140">
    <property type="entry name" value="Metal-dependent hydrolases"/>
    <property type="match status" value="1"/>
</dbReference>
<sequence>MAYDIVIVGGRVINGAGTPWTRADIAIKDGVIVELGYLKHPQADIIIKAEDLFVCPGFIDIHNHSDLALLIDPIADSMIRQGVTTLTVGNCGLSVAPVKREFIELFKKHVESFAPAPVEWKWESFDEYLRALEGKGVGVNVVPFVGHGTIRAMVLGFEPKEPSENELNQMKLLVEESMKAGAFGLTTGLIYLPGMYAKTSEIIELAKVVAKYGGIYASHIRSESFVLIEAVAEAIEIGAKANIPVEISHHKASGVENWGKVKTTLKMMEDARINNIEIT</sequence>
<evidence type="ECO:0000313" key="1">
    <source>
        <dbReference type="EMBL" id="RLE50832.1"/>
    </source>
</evidence>
<dbReference type="Proteomes" id="UP000281962">
    <property type="component" value="Unassembled WGS sequence"/>
</dbReference>
<dbReference type="PANTHER" id="PTHR11647:SF1">
    <property type="entry name" value="COLLAPSIN RESPONSE MEDIATOR PROTEIN"/>
    <property type="match status" value="1"/>
</dbReference>